<name>A0A074WZ41_9PEZI</name>
<reference evidence="3 4" key="1">
    <citation type="journal article" date="2014" name="BMC Genomics">
        <title>Genome sequencing of four Aureobasidium pullulans varieties: biotechnological potential, stress tolerance, and description of new species.</title>
        <authorList>
            <person name="Gostin Ar C."/>
            <person name="Ohm R.A."/>
            <person name="Kogej T."/>
            <person name="Sonjak S."/>
            <person name="Turk M."/>
            <person name="Zajc J."/>
            <person name="Zalar P."/>
            <person name="Grube M."/>
            <person name="Sun H."/>
            <person name="Han J."/>
            <person name="Sharma A."/>
            <person name="Chiniquy J."/>
            <person name="Ngan C.Y."/>
            <person name="Lipzen A."/>
            <person name="Barry K."/>
            <person name="Grigoriev I.V."/>
            <person name="Gunde-Cimerman N."/>
        </authorList>
    </citation>
    <scope>NUCLEOTIDE SEQUENCE [LARGE SCALE GENOMIC DNA]</scope>
    <source>
        <strain evidence="3 4">CBS 147.97</strain>
    </source>
</reference>
<evidence type="ECO:0000256" key="1">
    <source>
        <dbReference type="SAM" id="MobiDB-lite"/>
    </source>
</evidence>
<dbReference type="Proteomes" id="UP000027730">
    <property type="component" value="Unassembled WGS sequence"/>
</dbReference>
<dbReference type="GeneID" id="25416623"/>
<keyword evidence="2" id="KW-0812">Transmembrane</keyword>
<accession>A0A074WZ41</accession>
<gene>
    <name evidence="3" type="ORF">M436DRAFT_80487</name>
</gene>
<keyword evidence="2" id="KW-0472">Membrane</keyword>
<keyword evidence="4" id="KW-1185">Reference proteome</keyword>
<feature type="compositionally biased region" description="Polar residues" evidence="1">
    <location>
        <begin position="1"/>
        <end position="19"/>
    </location>
</feature>
<keyword evidence="2" id="KW-1133">Transmembrane helix</keyword>
<sequence>MANSNTPSLSRCDPTTSVTKPKDRKPKARKSFWSENSREHDRIGWNTRYAFSDSNETSSEASISSSNVEQDSSDDEDDTCITNDNEQSTKIDTPNESDSCITDKNSISITTTINQTPSSATFVTENNSSSNKCQCHYILKRQLDSYDADIRQQILLEVYNWLNGGEHTCSSLSASVFASSSTSTGIDGINDNGGDDINDSNSGVTLTQQQKNDCYWREVYWANDIQTSDNEENSTQATQVTSTDEDWQDEGVDVLNIEASAEVEWVMVLVFVMVGQLGMVIVAEGIMRWLGV</sequence>
<feature type="transmembrane region" description="Helical" evidence="2">
    <location>
        <begin position="265"/>
        <end position="287"/>
    </location>
</feature>
<feature type="compositionally biased region" description="Polar residues" evidence="1">
    <location>
        <begin position="80"/>
        <end position="100"/>
    </location>
</feature>
<proteinExistence type="predicted"/>
<dbReference type="AlphaFoldDB" id="A0A074WZ41"/>
<feature type="compositionally biased region" description="Low complexity" evidence="1">
    <location>
        <begin position="52"/>
        <end position="66"/>
    </location>
</feature>
<protein>
    <submittedName>
        <fullName evidence="3">Uncharacterized protein</fullName>
    </submittedName>
</protein>
<evidence type="ECO:0000313" key="3">
    <source>
        <dbReference type="EMBL" id="KEQ75042.1"/>
    </source>
</evidence>
<dbReference type="RefSeq" id="XP_013429344.1">
    <property type="nucleotide sequence ID" value="XM_013573890.1"/>
</dbReference>
<evidence type="ECO:0000313" key="4">
    <source>
        <dbReference type="Proteomes" id="UP000027730"/>
    </source>
</evidence>
<dbReference type="HOGENOM" id="CLU_953108_0_0_1"/>
<evidence type="ECO:0000256" key="2">
    <source>
        <dbReference type="SAM" id="Phobius"/>
    </source>
</evidence>
<feature type="region of interest" description="Disordered" evidence="1">
    <location>
        <begin position="1"/>
        <end position="102"/>
    </location>
</feature>
<organism evidence="3 4">
    <name type="scientific">Aureobasidium namibiae CBS 147.97</name>
    <dbReference type="NCBI Taxonomy" id="1043004"/>
    <lineage>
        <taxon>Eukaryota</taxon>
        <taxon>Fungi</taxon>
        <taxon>Dikarya</taxon>
        <taxon>Ascomycota</taxon>
        <taxon>Pezizomycotina</taxon>
        <taxon>Dothideomycetes</taxon>
        <taxon>Dothideomycetidae</taxon>
        <taxon>Dothideales</taxon>
        <taxon>Saccotheciaceae</taxon>
        <taxon>Aureobasidium</taxon>
    </lineage>
</organism>
<dbReference type="EMBL" id="KL584706">
    <property type="protein sequence ID" value="KEQ75042.1"/>
    <property type="molecule type" value="Genomic_DNA"/>
</dbReference>